<feature type="compositionally biased region" description="Basic and acidic residues" evidence="1">
    <location>
        <begin position="1"/>
        <end position="16"/>
    </location>
</feature>
<reference evidence="3" key="1">
    <citation type="submission" date="2015-05" db="EMBL/GenBank/DDBJ databases">
        <authorList>
            <consortium name="Pathogen Informatics"/>
        </authorList>
    </citation>
    <scope>NUCLEOTIDE SEQUENCE [LARGE SCALE GENOMIC DNA]</scope>
    <source>
        <strain evidence="3">L1-83</strain>
    </source>
</reference>
<dbReference type="RefSeq" id="WP_021922853.1">
    <property type="nucleotide sequence ID" value="NZ_CVRS01000090.1"/>
</dbReference>
<name>A0A0M6WVJ7_9FIRM</name>
<keyword evidence="3" id="KW-1185">Reference proteome</keyword>
<evidence type="ECO:0000256" key="1">
    <source>
        <dbReference type="SAM" id="MobiDB-lite"/>
    </source>
</evidence>
<accession>A0A0M6WVJ7</accession>
<dbReference type="Proteomes" id="UP000049828">
    <property type="component" value="Unassembled WGS sequence"/>
</dbReference>
<proteinExistence type="predicted"/>
<protein>
    <submittedName>
        <fullName evidence="2">Uncharacterized protein</fullName>
    </submittedName>
</protein>
<sequence length="45" mass="4880">MGKDENKKNVHAFQHEHKGRVVNMKLGKPVNSGVGGDNTKHKGLG</sequence>
<dbReference type="AlphaFoldDB" id="A0A0M6WVJ7"/>
<gene>
    <name evidence="2" type="ORF">RIL183_28801</name>
</gene>
<feature type="region of interest" description="Disordered" evidence="1">
    <location>
        <begin position="1"/>
        <end position="45"/>
    </location>
</feature>
<dbReference type="EMBL" id="CVRS01000090">
    <property type="protein sequence ID" value="CRL41229.1"/>
    <property type="molecule type" value="Genomic_DNA"/>
</dbReference>
<evidence type="ECO:0000313" key="3">
    <source>
        <dbReference type="Proteomes" id="UP000049828"/>
    </source>
</evidence>
<organism evidence="2 3">
    <name type="scientific">Roseburia inulinivorans</name>
    <dbReference type="NCBI Taxonomy" id="360807"/>
    <lineage>
        <taxon>Bacteria</taxon>
        <taxon>Bacillati</taxon>
        <taxon>Bacillota</taxon>
        <taxon>Clostridia</taxon>
        <taxon>Lachnospirales</taxon>
        <taxon>Lachnospiraceae</taxon>
        <taxon>Roseburia</taxon>
    </lineage>
</organism>
<evidence type="ECO:0000313" key="2">
    <source>
        <dbReference type="EMBL" id="CRL41229.1"/>
    </source>
</evidence>